<organism evidence="4 5">
    <name type="scientific">Staurois parvus</name>
    <dbReference type="NCBI Taxonomy" id="386267"/>
    <lineage>
        <taxon>Eukaryota</taxon>
        <taxon>Metazoa</taxon>
        <taxon>Chordata</taxon>
        <taxon>Craniata</taxon>
        <taxon>Vertebrata</taxon>
        <taxon>Euteleostomi</taxon>
        <taxon>Amphibia</taxon>
        <taxon>Batrachia</taxon>
        <taxon>Anura</taxon>
        <taxon>Neobatrachia</taxon>
        <taxon>Ranoidea</taxon>
        <taxon>Ranidae</taxon>
        <taxon>Staurois</taxon>
    </lineage>
</organism>
<accession>A0ABN9DHR2</accession>
<evidence type="ECO:0000313" key="5">
    <source>
        <dbReference type="Proteomes" id="UP001162483"/>
    </source>
</evidence>
<evidence type="ECO:0000256" key="1">
    <source>
        <dbReference type="SAM" id="MobiDB-lite"/>
    </source>
</evidence>
<dbReference type="Pfam" id="PF07714">
    <property type="entry name" value="PK_Tyr_Ser-Thr"/>
    <property type="match status" value="1"/>
</dbReference>
<dbReference type="InterPro" id="IPR000719">
    <property type="entry name" value="Prot_kinase_dom"/>
</dbReference>
<evidence type="ECO:0008006" key="6">
    <source>
        <dbReference type="Google" id="ProtNLM"/>
    </source>
</evidence>
<dbReference type="PROSITE" id="PS50209">
    <property type="entry name" value="CARD"/>
    <property type="match status" value="1"/>
</dbReference>
<evidence type="ECO:0000259" key="2">
    <source>
        <dbReference type="PROSITE" id="PS50011"/>
    </source>
</evidence>
<evidence type="ECO:0000313" key="4">
    <source>
        <dbReference type="EMBL" id="CAI9572007.1"/>
    </source>
</evidence>
<feature type="domain" description="Protein kinase" evidence="2">
    <location>
        <begin position="1"/>
        <end position="99"/>
    </location>
</feature>
<feature type="domain" description="CARD" evidence="3">
    <location>
        <begin position="179"/>
        <end position="267"/>
    </location>
</feature>
<dbReference type="Proteomes" id="UP001162483">
    <property type="component" value="Unassembled WGS sequence"/>
</dbReference>
<dbReference type="InterPro" id="IPR051681">
    <property type="entry name" value="Ser/Thr_Kinases-Pseudokinases"/>
</dbReference>
<dbReference type="InterPro" id="IPR011029">
    <property type="entry name" value="DEATH-like_dom_sf"/>
</dbReference>
<dbReference type="PANTHER" id="PTHR44329:SF301">
    <property type="entry name" value="RECEPTOR-INTERACTING SERINE_THREONINE-PROTEIN KINASE 2"/>
    <property type="match status" value="1"/>
</dbReference>
<dbReference type="PANTHER" id="PTHR44329">
    <property type="entry name" value="SERINE/THREONINE-PROTEIN KINASE TNNI3K-RELATED"/>
    <property type="match status" value="1"/>
</dbReference>
<comment type="caution">
    <text evidence="4">The sequence shown here is derived from an EMBL/GenBank/DDBJ whole genome shotgun (WGS) entry which is preliminary data.</text>
</comment>
<dbReference type="InterPro" id="IPR001245">
    <property type="entry name" value="Ser-Thr/Tyr_kinase_cat_dom"/>
</dbReference>
<dbReference type="CDD" id="cd01671">
    <property type="entry name" value="CARD"/>
    <property type="match status" value="1"/>
</dbReference>
<dbReference type="EMBL" id="CATNWA010014455">
    <property type="protein sequence ID" value="CAI9572007.1"/>
    <property type="molecule type" value="Genomic_DNA"/>
</dbReference>
<proteinExistence type="predicted"/>
<protein>
    <recommendedName>
        <fullName evidence="6">Protein kinase domain-containing protein</fullName>
    </recommendedName>
</protein>
<dbReference type="SUPFAM" id="SSF47986">
    <property type="entry name" value="DEATH domain"/>
    <property type="match status" value="1"/>
</dbReference>
<dbReference type="Pfam" id="PF00619">
    <property type="entry name" value="CARD"/>
    <property type="match status" value="1"/>
</dbReference>
<feature type="region of interest" description="Disordered" evidence="1">
    <location>
        <begin position="125"/>
        <end position="144"/>
    </location>
</feature>
<dbReference type="PROSITE" id="PS50011">
    <property type="entry name" value="PROTEIN_KINASE_DOM"/>
    <property type="match status" value="1"/>
</dbReference>
<name>A0ABN9DHR2_9NEOB</name>
<evidence type="ECO:0000259" key="3">
    <source>
        <dbReference type="PROSITE" id="PS50209"/>
    </source>
</evidence>
<dbReference type="Gene3D" id="1.10.510.10">
    <property type="entry name" value="Transferase(Phosphotransferase) domain 1"/>
    <property type="match status" value="1"/>
</dbReference>
<gene>
    <name evidence="4" type="ORF">SPARVUS_LOCUS7365589</name>
</gene>
<dbReference type="InterPro" id="IPR011009">
    <property type="entry name" value="Kinase-like_dom_sf"/>
</dbReference>
<keyword evidence="5" id="KW-1185">Reference proteome</keyword>
<dbReference type="InterPro" id="IPR001315">
    <property type="entry name" value="CARD"/>
</dbReference>
<dbReference type="SUPFAM" id="SSF56112">
    <property type="entry name" value="Protein kinase-like (PK-like)"/>
    <property type="match status" value="1"/>
</dbReference>
<sequence length="267" mass="30985">MPPESFAYHEYKPTKEFDVYSFAILIWMILSGQEPYYGINRDIIFYRVPHGIRPDMKLVDKWKTKKMVPEAIEMMTQCWDGEPSKRLCFAECMELLEKMEKTYEGEIKDAVLDVLIKLRDFSSSSQNDQIADTPDGVNVSQSGDSELNTTMRENFIRKIILKNSPEEDNDANTSSEEIIIEDAKGFLKRNFSKIIQEKPAWKSILDDLFTQDIFTEELMNSVKSHSTIQDQIRETLMSIIPQGQNSCRTLVQIMNRHHPSLMRKLGI</sequence>
<dbReference type="Gene3D" id="1.10.533.10">
    <property type="entry name" value="Death Domain, Fas"/>
    <property type="match status" value="1"/>
</dbReference>
<reference evidence="4" key="1">
    <citation type="submission" date="2023-05" db="EMBL/GenBank/DDBJ databases">
        <authorList>
            <person name="Stuckert A."/>
        </authorList>
    </citation>
    <scope>NUCLEOTIDE SEQUENCE</scope>
</reference>